<proteinExistence type="predicted"/>
<dbReference type="Gene3D" id="3.40.50.2000">
    <property type="entry name" value="Glycogen Phosphorylase B"/>
    <property type="match status" value="1"/>
</dbReference>
<dbReference type="SUPFAM" id="SSF53756">
    <property type="entry name" value="UDP-Glycosyltransferase/glycogen phosphorylase"/>
    <property type="match status" value="1"/>
</dbReference>
<dbReference type="PANTHER" id="PTHR43174">
    <property type="entry name" value="UDP-N-ACETYLGLUCOSAMINE 2-EPIMERASE"/>
    <property type="match status" value="1"/>
</dbReference>
<evidence type="ECO:0000259" key="1">
    <source>
        <dbReference type="Pfam" id="PF02350"/>
    </source>
</evidence>
<sequence length="111" mass="12720">ILFSLQIIQRELKLVFPIHPRTRVNIKNNRIEKKIGEMNNLYLLDPLGYIDFLCLLSGSVFVLTDSGGIQEETTILRIPCLTMRENTERPVTIEKGTNCLVSSDEKNIMKN</sequence>
<comment type="caution">
    <text evidence="2">The sequence shown here is derived from an EMBL/GenBank/DDBJ whole genome shotgun (WGS) entry which is preliminary data.</text>
</comment>
<protein>
    <recommendedName>
        <fullName evidence="1">UDP-N-acetylglucosamine 2-epimerase domain-containing protein</fullName>
    </recommendedName>
</protein>
<evidence type="ECO:0000313" key="2">
    <source>
        <dbReference type="EMBL" id="KKN06290.1"/>
    </source>
</evidence>
<organism evidence="2">
    <name type="scientific">marine sediment metagenome</name>
    <dbReference type="NCBI Taxonomy" id="412755"/>
    <lineage>
        <taxon>unclassified sequences</taxon>
        <taxon>metagenomes</taxon>
        <taxon>ecological metagenomes</taxon>
    </lineage>
</organism>
<name>A0A0F9MG19_9ZZZZ</name>
<feature type="non-terminal residue" evidence="2">
    <location>
        <position position="1"/>
    </location>
</feature>
<reference evidence="2" key="1">
    <citation type="journal article" date="2015" name="Nature">
        <title>Complex archaea that bridge the gap between prokaryotes and eukaryotes.</title>
        <authorList>
            <person name="Spang A."/>
            <person name="Saw J.H."/>
            <person name="Jorgensen S.L."/>
            <person name="Zaremba-Niedzwiedzka K."/>
            <person name="Martijn J."/>
            <person name="Lind A.E."/>
            <person name="van Eijk R."/>
            <person name="Schleper C."/>
            <person name="Guy L."/>
            <person name="Ettema T.J."/>
        </authorList>
    </citation>
    <scope>NUCLEOTIDE SEQUENCE</scope>
</reference>
<dbReference type="EMBL" id="LAZR01004707">
    <property type="protein sequence ID" value="KKN06290.1"/>
    <property type="molecule type" value="Genomic_DNA"/>
</dbReference>
<dbReference type="InterPro" id="IPR003331">
    <property type="entry name" value="UDP_GlcNAc_Epimerase_2_dom"/>
</dbReference>
<gene>
    <name evidence="2" type="ORF">LCGC14_1078880</name>
</gene>
<feature type="domain" description="UDP-N-acetylglucosamine 2-epimerase" evidence="1">
    <location>
        <begin position="9"/>
        <end position="110"/>
    </location>
</feature>
<dbReference type="InterPro" id="IPR029767">
    <property type="entry name" value="WecB-like"/>
</dbReference>
<dbReference type="PANTHER" id="PTHR43174:SF1">
    <property type="entry name" value="UDP-N-ACETYLGLUCOSAMINE 2-EPIMERASE"/>
    <property type="match status" value="1"/>
</dbReference>
<dbReference type="AlphaFoldDB" id="A0A0F9MG19"/>
<accession>A0A0F9MG19</accession>
<dbReference type="Pfam" id="PF02350">
    <property type="entry name" value="Epimerase_2"/>
    <property type="match status" value="1"/>
</dbReference>